<evidence type="ECO:0000313" key="4">
    <source>
        <dbReference type="Proteomes" id="UP001642720"/>
    </source>
</evidence>
<protein>
    <submittedName>
        <fullName evidence="3">Uncharacterized protein</fullName>
    </submittedName>
</protein>
<dbReference type="EMBL" id="PPTA01000015">
    <property type="protein sequence ID" value="TFA99294.1"/>
    <property type="molecule type" value="Genomic_DNA"/>
</dbReference>
<feature type="region of interest" description="Disordered" evidence="1">
    <location>
        <begin position="55"/>
        <end position="107"/>
    </location>
</feature>
<reference evidence="3 4" key="1">
    <citation type="submission" date="2018-01" db="EMBL/GenBank/DDBJ databases">
        <title>Genome characterization of the sugarcane-associated fungus Trichoderma ghanense CCMA-1212 and their application in lignocelulose bioconversion.</title>
        <authorList>
            <person name="Steindorff A.S."/>
            <person name="Mendes T.D."/>
            <person name="Vilela E.S.D."/>
            <person name="Rodrigues D.S."/>
            <person name="Formighieri E.F."/>
            <person name="Melo I.S."/>
            <person name="Favaro L.C.L."/>
        </authorList>
    </citation>
    <scope>NUCLEOTIDE SEQUENCE [LARGE SCALE GENOMIC DNA]</scope>
    <source>
        <strain evidence="3 4">CCMA-1212</strain>
    </source>
</reference>
<name>A0ABY2GVG9_9HYPO</name>
<feature type="transmembrane region" description="Helical" evidence="2">
    <location>
        <begin position="25"/>
        <end position="50"/>
    </location>
</feature>
<evidence type="ECO:0000256" key="1">
    <source>
        <dbReference type="SAM" id="MobiDB-lite"/>
    </source>
</evidence>
<organism evidence="3 4">
    <name type="scientific">Trichoderma ghanense</name>
    <dbReference type="NCBI Taxonomy" id="65468"/>
    <lineage>
        <taxon>Eukaryota</taxon>
        <taxon>Fungi</taxon>
        <taxon>Dikarya</taxon>
        <taxon>Ascomycota</taxon>
        <taxon>Pezizomycotina</taxon>
        <taxon>Sordariomycetes</taxon>
        <taxon>Hypocreomycetidae</taxon>
        <taxon>Hypocreales</taxon>
        <taxon>Hypocreaceae</taxon>
        <taxon>Trichoderma</taxon>
    </lineage>
</organism>
<keyword evidence="2" id="KW-0472">Membrane</keyword>
<gene>
    <name evidence="3" type="ORF">CCMA1212_008952</name>
</gene>
<accession>A0ABY2GVG9</accession>
<dbReference type="Proteomes" id="UP001642720">
    <property type="component" value="Unassembled WGS sequence"/>
</dbReference>
<keyword evidence="2" id="KW-1133">Transmembrane helix</keyword>
<sequence length="107" mass="11005">MGQFDWFKKIGATDEAVAVLNDQPYLFTVLVVVLVVLFAEGGFLYFIHWATFKPSQRKKKPDANAKGGKPGAGASSSSGGGGGAGGFLGRLRAGAGSDNSRRAAGGN</sequence>
<evidence type="ECO:0000256" key="2">
    <source>
        <dbReference type="SAM" id="Phobius"/>
    </source>
</evidence>
<comment type="caution">
    <text evidence="3">The sequence shown here is derived from an EMBL/GenBank/DDBJ whole genome shotgun (WGS) entry which is preliminary data.</text>
</comment>
<keyword evidence="2" id="KW-0812">Transmembrane</keyword>
<keyword evidence="4" id="KW-1185">Reference proteome</keyword>
<dbReference type="GeneID" id="300580504"/>
<dbReference type="RefSeq" id="XP_073555496.1">
    <property type="nucleotide sequence ID" value="XM_073706054.1"/>
</dbReference>
<evidence type="ECO:0000313" key="3">
    <source>
        <dbReference type="EMBL" id="TFA99294.1"/>
    </source>
</evidence>
<proteinExistence type="predicted"/>
<feature type="compositionally biased region" description="Gly residues" evidence="1">
    <location>
        <begin position="78"/>
        <end position="88"/>
    </location>
</feature>